<evidence type="ECO:0000256" key="1">
    <source>
        <dbReference type="SAM" id="MobiDB-lite"/>
    </source>
</evidence>
<protein>
    <submittedName>
        <fullName evidence="2">Uncharacterized protein</fullName>
    </submittedName>
</protein>
<feature type="region of interest" description="Disordered" evidence="1">
    <location>
        <begin position="105"/>
        <end position="141"/>
    </location>
</feature>
<proteinExistence type="predicted"/>
<feature type="region of interest" description="Disordered" evidence="1">
    <location>
        <begin position="1"/>
        <end position="55"/>
    </location>
</feature>
<organism evidence="2 3">
    <name type="scientific">Herbiconiux moechotypicola</name>
    <dbReference type="NCBI Taxonomy" id="637393"/>
    <lineage>
        <taxon>Bacteria</taxon>
        <taxon>Bacillati</taxon>
        <taxon>Actinomycetota</taxon>
        <taxon>Actinomycetes</taxon>
        <taxon>Micrococcales</taxon>
        <taxon>Microbacteriaceae</taxon>
        <taxon>Herbiconiux</taxon>
    </lineage>
</organism>
<reference evidence="2 3" key="1">
    <citation type="journal article" date="2019" name="Int. J. Syst. Evol. Microbiol.">
        <title>The Global Catalogue of Microorganisms (GCM) 10K type strain sequencing project: providing services to taxonomists for standard genome sequencing and annotation.</title>
        <authorList>
            <consortium name="The Broad Institute Genomics Platform"/>
            <consortium name="The Broad Institute Genome Sequencing Center for Infectious Disease"/>
            <person name="Wu L."/>
            <person name="Ma J."/>
        </authorList>
    </citation>
    <scope>NUCLEOTIDE SEQUENCE [LARGE SCALE GENOMIC DNA]</scope>
    <source>
        <strain evidence="2 3">JCM 16117</strain>
    </source>
</reference>
<dbReference type="Proteomes" id="UP001500929">
    <property type="component" value="Unassembled WGS sequence"/>
</dbReference>
<keyword evidence="3" id="KW-1185">Reference proteome</keyword>
<evidence type="ECO:0000313" key="3">
    <source>
        <dbReference type="Proteomes" id="UP001500929"/>
    </source>
</evidence>
<evidence type="ECO:0000313" key="2">
    <source>
        <dbReference type="EMBL" id="GAA2229825.1"/>
    </source>
</evidence>
<name>A0ABN3DFH6_9MICO</name>
<sequence length="141" mass="14839">MTEPTITPRSMLRTPDPHPHRPAAAVEAAEVSELARHRDPSLTDAARTVPRRGSGVEWVRPSDLLVSRSARIAGRGIDFQAELARRTRSLPVHAARATGRSVQRLGAGVSDGARRLPPVSAFGQGATPSGSPVSRSGIGLG</sequence>
<dbReference type="RefSeq" id="WP_259478814.1">
    <property type="nucleotide sequence ID" value="NZ_BAAAQY010000003.1"/>
</dbReference>
<dbReference type="EMBL" id="BAAAQY010000003">
    <property type="protein sequence ID" value="GAA2229825.1"/>
    <property type="molecule type" value="Genomic_DNA"/>
</dbReference>
<gene>
    <name evidence="2" type="ORF">GCM10009851_13110</name>
</gene>
<accession>A0ABN3DFH6</accession>
<comment type="caution">
    <text evidence="2">The sequence shown here is derived from an EMBL/GenBank/DDBJ whole genome shotgun (WGS) entry which is preliminary data.</text>
</comment>